<evidence type="ECO:0008006" key="12">
    <source>
        <dbReference type="Google" id="ProtNLM"/>
    </source>
</evidence>
<dbReference type="InterPro" id="IPR055414">
    <property type="entry name" value="LRR_R13L4/SHOC2-like"/>
</dbReference>
<dbReference type="InterPro" id="IPR044974">
    <property type="entry name" value="Disease_R_plants"/>
</dbReference>
<dbReference type="InterPro" id="IPR038005">
    <property type="entry name" value="RX-like_CC"/>
</dbReference>
<evidence type="ECO:0000256" key="2">
    <source>
        <dbReference type="ARBA" id="ARBA00022614"/>
    </source>
</evidence>
<dbReference type="Pfam" id="PF23559">
    <property type="entry name" value="WHD_DRP"/>
    <property type="match status" value="1"/>
</dbReference>
<evidence type="ECO:0000259" key="8">
    <source>
        <dbReference type="Pfam" id="PF23559"/>
    </source>
</evidence>
<feature type="domain" description="Disease resistance R13L4/SHOC-2-like LRR" evidence="9">
    <location>
        <begin position="547"/>
        <end position="874"/>
    </location>
</feature>
<organism evidence="10 11">
    <name type="scientific">Zingiber officinale</name>
    <name type="common">Ginger</name>
    <name type="synonym">Amomum zingiber</name>
    <dbReference type="NCBI Taxonomy" id="94328"/>
    <lineage>
        <taxon>Eukaryota</taxon>
        <taxon>Viridiplantae</taxon>
        <taxon>Streptophyta</taxon>
        <taxon>Embryophyta</taxon>
        <taxon>Tracheophyta</taxon>
        <taxon>Spermatophyta</taxon>
        <taxon>Magnoliopsida</taxon>
        <taxon>Liliopsida</taxon>
        <taxon>Zingiberales</taxon>
        <taxon>Zingiberaceae</taxon>
        <taxon>Zingiber</taxon>
    </lineage>
</organism>
<evidence type="ECO:0000313" key="11">
    <source>
        <dbReference type="Proteomes" id="UP000734854"/>
    </source>
</evidence>
<dbReference type="FunFam" id="3.40.50.300:FF:001091">
    <property type="entry name" value="Probable disease resistance protein At1g61300"/>
    <property type="match status" value="1"/>
</dbReference>
<comment type="similarity">
    <text evidence="1">Belongs to the disease resistance NB-LRR family.</text>
</comment>
<dbReference type="OrthoDB" id="690341at2759"/>
<dbReference type="InterPro" id="IPR002182">
    <property type="entry name" value="NB-ARC"/>
</dbReference>
<keyword evidence="2" id="KW-0433">Leucine-rich repeat</keyword>
<dbReference type="GO" id="GO:0009626">
    <property type="term" value="P:plant-type hypersensitive response"/>
    <property type="evidence" value="ECO:0007669"/>
    <property type="project" value="UniProtKB-ARBA"/>
</dbReference>
<dbReference type="Pfam" id="PF18052">
    <property type="entry name" value="Rx_N"/>
    <property type="match status" value="1"/>
</dbReference>
<dbReference type="AlphaFoldDB" id="A0A8J5LEE3"/>
<evidence type="ECO:0000313" key="10">
    <source>
        <dbReference type="EMBL" id="KAG6511332.1"/>
    </source>
</evidence>
<proteinExistence type="inferred from homology"/>
<keyword evidence="5" id="KW-0611">Plant defense</keyword>
<dbReference type="GO" id="GO:0002758">
    <property type="term" value="P:innate immune response-activating signaling pathway"/>
    <property type="evidence" value="ECO:0007669"/>
    <property type="project" value="UniProtKB-ARBA"/>
</dbReference>
<evidence type="ECO:0000259" key="6">
    <source>
        <dbReference type="Pfam" id="PF00931"/>
    </source>
</evidence>
<dbReference type="Pfam" id="PF00931">
    <property type="entry name" value="NB-ARC"/>
    <property type="match status" value="1"/>
</dbReference>
<dbReference type="PANTHER" id="PTHR23155">
    <property type="entry name" value="DISEASE RESISTANCE PROTEIN RP"/>
    <property type="match status" value="1"/>
</dbReference>
<comment type="caution">
    <text evidence="10">The sequence shown here is derived from an EMBL/GenBank/DDBJ whole genome shotgun (WGS) entry which is preliminary data.</text>
</comment>
<keyword evidence="3" id="KW-0677">Repeat</keyword>
<keyword evidence="4" id="KW-0547">Nucleotide-binding</keyword>
<dbReference type="FunFam" id="1.10.10.10:FF:000322">
    <property type="entry name" value="Probable disease resistance protein At1g63360"/>
    <property type="match status" value="1"/>
</dbReference>
<evidence type="ECO:0000256" key="4">
    <source>
        <dbReference type="ARBA" id="ARBA00022741"/>
    </source>
</evidence>
<dbReference type="GO" id="GO:0043531">
    <property type="term" value="F:ADP binding"/>
    <property type="evidence" value="ECO:0007669"/>
    <property type="project" value="InterPro"/>
</dbReference>
<dbReference type="Proteomes" id="UP000734854">
    <property type="component" value="Unassembled WGS sequence"/>
</dbReference>
<keyword evidence="11" id="KW-1185">Reference proteome</keyword>
<feature type="domain" description="Disease resistance protein winged helix" evidence="8">
    <location>
        <begin position="428"/>
        <end position="503"/>
    </location>
</feature>
<dbReference type="EMBL" id="JACMSC010000008">
    <property type="protein sequence ID" value="KAG6511332.1"/>
    <property type="molecule type" value="Genomic_DNA"/>
</dbReference>
<gene>
    <name evidence="10" type="ORF">ZIOFF_029392</name>
</gene>
<name>A0A8J5LEE3_ZINOF</name>
<evidence type="ECO:0000259" key="9">
    <source>
        <dbReference type="Pfam" id="PF23598"/>
    </source>
</evidence>
<dbReference type="InterPro" id="IPR058922">
    <property type="entry name" value="WHD_DRP"/>
</dbReference>
<dbReference type="GO" id="GO:0042742">
    <property type="term" value="P:defense response to bacterium"/>
    <property type="evidence" value="ECO:0007669"/>
    <property type="project" value="UniProtKB-ARBA"/>
</dbReference>
<dbReference type="CDD" id="cd14798">
    <property type="entry name" value="RX-CC_like"/>
    <property type="match status" value="1"/>
</dbReference>
<reference evidence="10 11" key="1">
    <citation type="submission" date="2020-08" db="EMBL/GenBank/DDBJ databases">
        <title>Plant Genome Project.</title>
        <authorList>
            <person name="Zhang R.-G."/>
        </authorList>
    </citation>
    <scope>NUCLEOTIDE SEQUENCE [LARGE SCALE GENOMIC DNA]</scope>
    <source>
        <tissue evidence="10">Rhizome</tissue>
    </source>
</reference>
<evidence type="ECO:0000256" key="1">
    <source>
        <dbReference type="ARBA" id="ARBA00008894"/>
    </source>
</evidence>
<feature type="domain" description="NB-ARC" evidence="6">
    <location>
        <begin position="167"/>
        <end position="339"/>
    </location>
</feature>
<sequence>MAETALQFVLQKLNYWIVQEQQLLGGLRPAIKDIRDELECIAEFIREADAGEDKDGAKAFMRQLREIAYDIEDHLEDYTLHFGQPQEDRCFGMLRRSLHDLKHWRSWHRMATEIREIKSRVRSISDRRKMYKFRTTNSTASRNILHDRHVAALFMDEAELVGISEPREQIIRWLVEGKSNLQAISVVGMGGLGKTTLVRKVYDDERVKAFFTSHAWISVTQSYTEEVLLRSIISQLYEEIHETLPARIETMGIIQLIPTLRHFLEHKRYIIVFDDIWHIHAWNCFKLALPDDHCGSRVLVTTRIGDVGLHCLEACGHVYQLEPLPPAVAWSLFCKKAFRSLPGAACPPELHVISQEIVRVCEGLPLAIVTLAGLLSKKNSVLEWTTMRDNLHAELANNPKLETIMRILQLSYNDLPHHLKPCFLYFSIFPKERSVELPVSRITLIRLWIAEGFIETDESESMERVATEYLNDLIDRNMVEVAVHYDYGRVKSCRVHDLFHELIVFKSKEENFSTSLIRKGSQIQEKIRRLSTHNISEPLLQGTDLSHLRAIFVFGQNASVISSQANLFSRLKLLKILDLSEAPIESCPFEFGNLPHLRYLSFRNTRIKKLSKSLGKLKNLETLDLKGTYVTELPKTILNLQRLRHLLAYRYYTDDEPPLYHVVGMKLPKGIGAFRELQKLAYLEMDQDGGIIKELGSLTQLKRLAIVKLRREDGANVCSSLEKMKQLKSFSASSSHMGEFLHLEALKSPPPFLERLYFRGPLRSLPSWISSLNSLISLRLRWSRLPENSLGILEALPNLLELVLVHAYVGARLFFHKGGFQRLKVLDLEQLDSLNYVILDGAMPNLQIMYIRSCAQLEMVPQGIEELIHLKELHLFDMPEVFLQRLWRLKGIDHPKVNHIPIVRSYDDQNRVYEI</sequence>
<evidence type="ECO:0000256" key="3">
    <source>
        <dbReference type="ARBA" id="ARBA00022737"/>
    </source>
</evidence>
<dbReference type="Pfam" id="PF23598">
    <property type="entry name" value="LRR_14"/>
    <property type="match status" value="1"/>
</dbReference>
<accession>A0A8J5LEE3</accession>
<dbReference type="InterPro" id="IPR041118">
    <property type="entry name" value="Rx_N"/>
</dbReference>
<dbReference type="PANTHER" id="PTHR23155:SF1205">
    <property type="entry name" value="DISEASE RESISTANCE PROTEIN RPM1"/>
    <property type="match status" value="1"/>
</dbReference>
<evidence type="ECO:0000256" key="5">
    <source>
        <dbReference type="ARBA" id="ARBA00022821"/>
    </source>
</evidence>
<evidence type="ECO:0000259" key="7">
    <source>
        <dbReference type="Pfam" id="PF18052"/>
    </source>
</evidence>
<feature type="domain" description="Disease resistance N-terminal" evidence="7">
    <location>
        <begin position="5"/>
        <end position="87"/>
    </location>
</feature>
<protein>
    <recommendedName>
        <fullName evidence="12">Disease resistance protein RPM1-like</fullName>
    </recommendedName>
</protein>